<evidence type="ECO:0000256" key="1">
    <source>
        <dbReference type="SAM" id="MobiDB-lite"/>
    </source>
</evidence>
<reference evidence="2" key="1">
    <citation type="journal article" date="2019" name="Sci. Rep.">
        <title>Draft genome of Tanacetum cinerariifolium, the natural source of mosquito coil.</title>
        <authorList>
            <person name="Yamashiro T."/>
            <person name="Shiraishi A."/>
            <person name="Satake H."/>
            <person name="Nakayama K."/>
        </authorList>
    </citation>
    <scope>NUCLEOTIDE SEQUENCE</scope>
</reference>
<organism evidence="2">
    <name type="scientific">Tanacetum cinerariifolium</name>
    <name type="common">Dalmatian daisy</name>
    <name type="synonym">Chrysanthemum cinerariifolium</name>
    <dbReference type="NCBI Taxonomy" id="118510"/>
    <lineage>
        <taxon>Eukaryota</taxon>
        <taxon>Viridiplantae</taxon>
        <taxon>Streptophyta</taxon>
        <taxon>Embryophyta</taxon>
        <taxon>Tracheophyta</taxon>
        <taxon>Spermatophyta</taxon>
        <taxon>Magnoliopsida</taxon>
        <taxon>eudicotyledons</taxon>
        <taxon>Gunneridae</taxon>
        <taxon>Pentapetalae</taxon>
        <taxon>asterids</taxon>
        <taxon>campanulids</taxon>
        <taxon>Asterales</taxon>
        <taxon>Asteraceae</taxon>
        <taxon>Asteroideae</taxon>
        <taxon>Anthemideae</taxon>
        <taxon>Anthemidinae</taxon>
        <taxon>Tanacetum</taxon>
    </lineage>
</organism>
<evidence type="ECO:0000313" key="2">
    <source>
        <dbReference type="EMBL" id="GFD59797.1"/>
    </source>
</evidence>
<feature type="non-terminal residue" evidence="2">
    <location>
        <position position="1"/>
    </location>
</feature>
<dbReference type="EMBL" id="BKCJ011869372">
    <property type="protein sequence ID" value="GFD59797.1"/>
    <property type="molecule type" value="Genomic_DNA"/>
</dbReference>
<dbReference type="AlphaFoldDB" id="A0A699XJG4"/>
<name>A0A699XJG4_TANCI</name>
<gene>
    <name evidence="2" type="ORF">Tci_931766</name>
</gene>
<accession>A0A699XJG4</accession>
<feature type="non-terminal residue" evidence="2">
    <location>
        <position position="81"/>
    </location>
</feature>
<protein>
    <submittedName>
        <fullName evidence="2">Uncharacterized protein</fullName>
    </submittedName>
</protein>
<comment type="caution">
    <text evidence="2">The sequence shown here is derived from an EMBL/GenBank/DDBJ whole genome shotgun (WGS) entry which is preliminary data.</text>
</comment>
<feature type="region of interest" description="Disordered" evidence="1">
    <location>
        <begin position="1"/>
        <end position="58"/>
    </location>
</feature>
<sequence length="81" mass="8461">QPGRASGTHCGHVGERHGGGVHGAVHRAFPSPHRALDPQSAAVPPPETPGAERHHRDSRQLLVLARDGAGGRLAVRHLLLG</sequence>
<proteinExistence type="predicted"/>